<dbReference type="InterPro" id="IPR050216">
    <property type="entry name" value="LRR_domain-containing"/>
</dbReference>
<dbReference type="InterPro" id="IPR001611">
    <property type="entry name" value="Leu-rich_rpt"/>
</dbReference>
<accession>A0ABM3BGW3</accession>
<dbReference type="RefSeq" id="XP_040966252.1">
    <property type="nucleotide sequence ID" value="XM_041110318.1"/>
</dbReference>
<evidence type="ECO:0000313" key="3">
    <source>
        <dbReference type="Proteomes" id="UP000818029"/>
    </source>
</evidence>
<name>A0ABM3BGW3_GOSHI</name>
<dbReference type="Proteomes" id="UP000818029">
    <property type="component" value="Unplaced"/>
</dbReference>
<dbReference type="GeneID" id="121226304"/>
<sequence>FITPSISGCSSLAEFYMGLSCPPDNALSILTEDRCPFSFRDIGSSLKPVEGISGRSMQVISTVLDLSNNSLTGLPLSLFLDHNEAFLVDSGAKTPAKEEVVTMAARLSLTSKELSLEGMGLSVVPSEAWESGEIIKLNLSKNSIQELPVELSSCSSLQTLVLSRNNIKDWPVAILKSLPNLSCLKLDGNPLRQIPSDGFQAISMIQILDISGNATSLPENPAFPTYHT</sequence>
<keyword evidence="1" id="KW-0433">Leucine-rich repeat</keyword>
<keyword evidence="2" id="KW-0677">Repeat</keyword>
<proteinExistence type="predicted"/>
<evidence type="ECO:0000313" key="4">
    <source>
        <dbReference type="RefSeq" id="XP_040966252.1"/>
    </source>
</evidence>
<protein>
    <submittedName>
        <fullName evidence="4">Plant intracellular Ras-group-related LRR protein 6</fullName>
    </submittedName>
</protein>
<dbReference type="InterPro" id="IPR003591">
    <property type="entry name" value="Leu-rich_rpt_typical-subtyp"/>
</dbReference>
<feature type="non-terminal residue" evidence="4">
    <location>
        <position position="1"/>
    </location>
</feature>
<dbReference type="Gene3D" id="3.80.10.10">
    <property type="entry name" value="Ribonuclease Inhibitor"/>
    <property type="match status" value="1"/>
</dbReference>
<dbReference type="SUPFAM" id="SSF52058">
    <property type="entry name" value="L domain-like"/>
    <property type="match status" value="1"/>
</dbReference>
<dbReference type="Pfam" id="PF13855">
    <property type="entry name" value="LRR_8"/>
    <property type="match status" value="1"/>
</dbReference>
<dbReference type="PANTHER" id="PTHR48051">
    <property type="match status" value="1"/>
</dbReference>
<dbReference type="PANTHER" id="PTHR48051:SF46">
    <property type="entry name" value="LEUCINE RICH REPEAT-CONTAINING DOMAIN PROTEIN"/>
    <property type="match status" value="1"/>
</dbReference>
<dbReference type="InterPro" id="IPR032675">
    <property type="entry name" value="LRR_dom_sf"/>
</dbReference>
<dbReference type="Pfam" id="PF00560">
    <property type="entry name" value="LRR_1"/>
    <property type="match status" value="1"/>
</dbReference>
<keyword evidence="3" id="KW-1185">Reference proteome</keyword>
<reference evidence="4" key="1">
    <citation type="submission" date="2025-08" db="UniProtKB">
        <authorList>
            <consortium name="RefSeq"/>
        </authorList>
    </citation>
    <scope>IDENTIFICATION</scope>
</reference>
<evidence type="ECO:0000256" key="1">
    <source>
        <dbReference type="ARBA" id="ARBA00022614"/>
    </source>
</evidence>
<organism evidence="3 4">
    <name type="scientific">Gossypium hirsutum</name>
    <name type="common">Upland cotton</name>
    <name type="synonym">Gossypium mexicanum</name>
    <dbReference type="NCBI Taxonomy" id="3635"/>
    <lineage>
        <taxon>Eukaryota</taxon>
        <taxon>Viridiplantae</taxon>
        <taxon>Streptophyta</taxon>
        <taxon>Embryophyta</taxon>
        <taxon>Tracheophyta</taxon>
        <taxon>Spermatophyta</taxon>
        <taxon>Magnoliopsida</taxon>
        <taxon>eudicotyledons</taxon>
        <taxon>Gunneridae</taxon>
        <taxon>Pentapetalae</taxon>
        <taxon>rosids</taxon>
        <taxon>malvids</taxon>
        <taxon>Malvales</taxon>
        <taxon>Malvaceae</taxon>
        <taxon>Malvoideae</taxon>
        <taxon>Gossypium</taxon>
    </lineage>
</organism>
<evidence type="ECO:0000256" key="2">
    <source>
        <dbReference type="ARBA" id="ARBA00022737"/>
    </source>
</evidence>
<dbReference type="SMART" id="SM00369">
    <property type="entry name" value="LRR_TYP"/>
    <property type="match status" value="4"/>
</dbReference>
<gene>
    <name evidence="4" type="primary">LOC121226304</name>
</gene>